<organism evidence="1">
    <name type="scientific">uncultured Caudovirales phage</name>
    <dbReference type="NCBI Taxonomy" id="2100421"/>
    <lineage>
        <taxon>Viruses</taxon>
        <taxon>Duplodnaviria</taxon>
        <taxon>Heunggongvirae</taxon>
        <taxon>Uroviricota</taxon>
        <taxon>Caudoviricetes</taxon>
        <taxon>Peduoviridae</taxon>
        <taxon>Maltschvirus</taxon>
        <taxon>Maltschvirus maltsch</taxon>
    </lineage>
</organism>
<dbReference type="EMBL" id="LR796420">
    <property type="protein sequence ID" value="CAB4143206.1"/>
    <property type="molecule type" value="Genomic_DNA"/>
</dbReference>
<accession>A0A6J5ME14</accession>
<name>A0A6J5ME14_9CAUD</name>
<proteinExistence type="predicted"/>
<protein>
    <submittedName>
        <fullName evidence="1">Uncharacterized protein</fullName>
    </submittedName>
</protein>
<gene>
    <name evidence="1" type="ORF">UFOVP449_135</name>
</gene>
<sequence length="77" mass="8918">MKCVKAVRATKYSEIGDIKRVTNAEADEIVSTGYWKFVPKMEWKEATRRKKVEEVVTTQITDAVTTEQPKRNKKKSK</sequence>
<reference evidence="1" key="1">
    <citation type="submission" date="2020-04" db="EMBL/GenBank/DDBJ databases">
        <authorList>
            <person name="Chiriac C."/>
            <person name="Salcher M."/>
            <person name="Ghai R."/>
            <person name="Kavagutti S V."/>
        </authorList>
    </citation>
    <scope>NUCLEOTIDE SEQUENCE</scope>
</reference>
<evidence type="ECO:0000313" key="1">
    <source>
        <dbReference type="EMBL" id="CAB4143206.1"/>
    </source>
</evidence>